<dbReference type="Proteomes" id="UP000184292">
    <property type="component" value="Unassembled WGS sequence"/>
</dbReference>
<accession>A0A1M6ET53</accession>
<gene>
    <name evidence="1" type="ORF">SAMN05444417_2158</name>
</gene>
<dbReference type="STRING" id="1447782.SAMN05444417_2158"/>
<sequence>MTHAPAPFNILIVGQSGRLEAEAVLFAASLARACPGFPGRLIVAEPQPGPLWPGDPRISPGHRDLLEGFGAEIRPFQSRHFGAAYPNGNKIEGLAVLPPGEPFLFCDSDTLVLGDVSVLAPHLARPAASMRRSATWPREEVYWPGYGAIWRSLYDLFGLDFESSLDRSMPDEWWERYLYFNAGWFCGPDPARFHQHFLDMATRIRDDPPEALALQPLDPWLDQVALPLAIHALGGGRPGPELARLDGELTCHYRLFPLLYAREEDRVVAALEAAATPNAVKRVLKAHRPLQKMVYQGQGREVRALFDREALPAREADLRKAIRAAGYWMR</sequence>
<protein>
    <submittedName>
        <fullName evidence="1">Uncharacterized protein</fullName>
    </submittedName>
</protein>
<organism evidence="1 2">
    <name type="scientific">Wenxinia saemankumensis</name>
    <dbReference type="NCBI Taxonomy" id="1447782"/>
    <lineage>
        <taxon>Bacteria</taxon>
        <taxon>Pseudomonadati</taxon>
        <taxon>Pseudomonadota</taxon>
        <taxon>Alphaproteobacteria</taxon>
        <taxon>Rhodobacterales</taxon>
        <taxon>Roseobacteraceae</taxon>
        <taxon>Wenxinia</taxon>
    </lineage>
</organism>
<evidence type="ECO:0000313" key="2">
    <source>
        <dbReference type="Proteomes" id="UP000184292"/>
    </source>
</evidence>
<dbReference type="OrthoDB" id="7684392at2"/>
<reference evidence="1 2" key="1">
    <citation type="submission" date="2016-11" db="EMBL/GenBank/DDBJ databases">
        <authorList>
            <person name="Jaros S."/>
            <person name="Januszkiewicz K."/>
            <person name="Wedrychowicz H."/>
        </authorList>
    </citation>
    <scope>NUCLEOTIDE SEQUENCE [LARGE SCALE GENOMIC DNA]</scope>
    <source>
        <strain evidence="1 2">DSM 100565</strain>
    </source>
</reference>
<dbReference type="RefSeq" id="WP_073329766.1">
    <property type="nucleotide sequence ID" value="NZ_FQYO01000003.1"/>
</dbReference>
<dbReference type="EMBL" id="FQYO01000003">
    <property type="protein sequence ID" value="SHI88588.1"/>
    <property type="molecule type" value="Genomic_DNA"/>
</dbReference>
<name>A0A1M6ET53_9RHOB</name>
<evidence type="ECO:0000313" key="1">
    <source>
        <dbReference type="EMBL" id="SHI88588.1"/>
    </source>
</evidence>
<keyword evidence="2" id="KW-1185">Reference proteome</keyword>
<dbReference type="AlphaFoldDB" id="A0A1M6ET53"/>
<proteinExistence type="predicted"/>